<dbReference type="RefSeq" id="WP_289725142.1">
    <property type="nucleotide sequence ID" value="NZ_JAUDUY010000004.1"/>
</dbReference>
<comment type="catalytic activity">
    <reaction evidence="4 5">
        <text>uridine(38/39/40) in tRNA = pseudouridine(38/39/40) in tRNA</text>
        <dbReference type="Rhea" id="RHEA:22376"/>
        <dbReference type="Rhea" id="RHEA-COMP:10085"/>
        <dbReference type="Rhea" id="RHEA-COMP:10087"/>
        <dbReference type="ChEBI" id="CHEBI:65314"/>
        <dbReference type="ChEBI" id="CHEBI:65315"/>
        <dbReference type="EC" id="5.4.99.12"/>
    </reaction>
</comment>
<dbReference type="Gene3D" id="3.30.70.660">
    <property type="entry name" value="Pseudouridine synthase I, catalytic domain, C-terminal subdomain"/>
    <property type="match status" value="1"/>
</dbReference>
<dbReference type="EC" id="5.4.99.12" evidence="4"/>
<dbReference type="Proteomes" id="UP001174839">
    <property type="component" value="Unassembled WGS sequence"/>
</dbReference>
<dbReference type="Gene3D" id="3.30.70.580">
    <property type="entry name" value="Pseudouridine synthase I, catalytic domain, N-terminal subdomain"/>
    <property type="match status" value="1"/>
</dbReference>
<keyword evidence="2 4" id="KW-0819">tRNA processing</keyword>
<comment type="caution">
    <text evidence="7">The sequence shown here is derived from an EMBL/GenBank/DDBJ whole genome shotgun (WGS) entry which is preliminary data.</text>
</comment>
<sequence>MTELGKHYYLLRLSFLGFRFQGWQQQPGVKSIEGMVQKTLGFVLPGRSVKLLGAGRTDARVSANHFAAQLLLKGKPLAGLPEFVEEMNRNLPADILLESAIPVAKDFNAIRDSNSKTYRYYFCFGSKPHPYCAPFLGYFPGPLDLERMIDGAALFIGTHNFKGFIAQPSPATLLIREIISCEVRHNTALTASFFPKNTYYLEITGPGFGRYQVRLMMAALVALGRGEVDEEALRDALLNGISPPVKRIAPASGLHLTDVQMDLSM</sequence>
<accession>A0ABT7WFY4</accession>
<protein>
    <recommendedName>
        <fullName evidence="4">tRNA pseudouridine synthase A</fullName>
        <ecNumber evidence="4">5.4.99.12</ecNumber>
    </recommendedName>
    <alternativeName>
        <fullName evidence="4">tRNA pseudouridine(38-40) synthase</fullName>
    </alternativeName>
    <alternativeName>
        <fullName evidence="4">tRNA pseudouridylate synthase I</fullName>
    </alternativeName>
    <alternativeName>
        <fullName evidence="4">tRNA-uridine isomerase I</fullName>
    </alternativeName>
</protein>
<dbReference type="InterPro" id="IPR001406">
    <property type="entry name" value="PsdUridine_synth_TruA"/>
</dbReference>
<evidence type="ECO:0000256" key="1">
    <source>
        <dbReference type="ARBA" id="ARBA00009375"/>
    </source>
</evidence>
<feature type="active site" description="Nucleophile" evidence="4">
    <location>
        <position position="58"/>
    </location>
</feature>
<dbReference type="PANTHER" id="PTHR11142:SF0">
    <property type="entry name" value="TRNA PSEUDOURIDINE SYNTHASE-LIKE 1"/>
    <property type="match status" value="1"/>
</dbReference>
<evidence type="ECO:0000256" key="5">
    <source>
        <dbReference type="RuleBase" id="RU003792"/>
    </source>
</evidence>
<dbReference type="PIRSF" id="PIRSF001430">
    <property type="entry name" value="tRNA_psdUrid_synth"/>
    <property type="match status" value="1"/>
</dbReference>
<dbReference type="InterPro" id="IPR020097">
    <property type="entry name" value="PsdUridine_synth_TruA_a/b_dom"/>
</dbReference>
<dbReference type="SUPFAM" id="SSF55120">
    <property type="entry name" value="Pseudouridine synthase"/>
    <property type="match status" value="1"/>
</dbReference>
<comment type="subunit">
    <text evidence="4">Homodimer.</text>
</comment>
<dbReference type="InterPro" id="IPR020095">
    <property type="entry name" value="PsdUridine_synth_TruA_C"/>
</dbReference>
<comment type="function">
    <text evidence="4">Formation of pseudouridine at positions 38, 39 and 40 in the anticodon stem and loop of transfer RNAs.</text>
</comment>
<evidence type="ECO:0000313" key="8">
    <source>
        <dbReference type="Proteomes" id="UP001174839"/>
    </source>
</evidence>
<comment type="caution">
    <text evidence="4">Lacks conserved residue(s) required for the propagation of feature annotation.</text>
</comment>
<keyword evidence="3 4" id="KW-0413">Isomerase</keyword>
<evidence type="ECO:0000313" key="7">
    <source>
        <dbReference type="EMBL" id="MDM9631778.1"/>
    </source>
</evidence>
<feature type="domain" description="Pseudouridine synthase I TruA alpha/beta" evidence="6">
    <location>
        <begin position="152"/>
        <end position="260"/>
    </location>
</feature>
<name>A0ABT7WFY4_9FLAO</name>
<dbReference type="PANTHER" id="PTHR11142">
    <property type="entry name" value="PSEUDOURIDYLATE SYNTHASE"/>
    <property type="match status" value="1"/>
</dbReference>
<evidence type="ECO:0000256" key="4">
    <source>
        <dbReference type="HAMAP-Rule" id="MF_00171"/>
    </source>
</evidence>
<reference evidence="7" key="1">
    <citation type="submission" date="2023-06" db="EMBL/GenBank/DDBJ databases">
        <title>Robiginitalea aurantiacus sp. nov. and Algoriphagus sediminis sp. nov., isolated from coastal sediment.</title>
        <authorList>
            <person name="Zhou Z.Y."/>
            <person name="An J."/>
            <person name="Jia Y.W."/>
            <person name="Du Z.J."/>
        </authorList>
    </citation>
    <scope>NUCLEOTIDE SEQUENCE</scope>
    <source>
        <strain evidence="7">M39</strain>
    </source>
</reference>
<dbReference type="InterPro" id="IPR020094">
    <property type="entry name" value="TruA/RsuA/RluB/E/F_N"/>
</dbReference>
<comment type="similarity">
    <text evidence="1 4 5">Belongs to the tRNA pseudouridine synthase TruA family.</text>
</comment>
<organism evidence="7 8">
    <name type="scientific">Robiginitalea aurantiaca</name>
    <dbReference type="NCBI Taxonomy" id="3056915"/>
    <lineage>
        <taxon>Bacteria</taxon>
        <taxon>Pseudomonadati</taxon>
        <taxon>Bacteroidota</taxon>
        <taxon>Flavobacteriia</taxon>
        <taxon>Flavobacteriales</taxon>
        <taxon>Flavobacteriaceae</taxon>
        <taxon>Robiginitalea</taxon>
    </lineage>
</organism>
<dbReference type="Pfam" id="PF01416">
    <property type="entry name" value="PseudoU_synth_1"/>
    <property type="match status" value="1"/>
</dbReference>
<dbReference type="EMBL" id="JAUDUY010000004">
    <property type="protein sequence ID" value="MDM9631778.1"/>
    <property type="molecule type" value="Genomic_DNA"/>
</dbReference>
<dbReference type="InterPro" id="IPR020103">
    <property type="entry name" value="PsdUridine_synth_cat_dom_sf"/>
</dbReference>
<keyword evidence="8" id="KW-1185">Reference proteome</keyword>
<dbReference type="HAMAP" id="MF_00171">
    <property type="entry name" value="TruA"/>
    <property type="match status" value="1"/>
</dbReference>
<evidence type="ECO:0000256" key="3">
    <source>
        <dbReference type="ARBA" id="ARBA00023235"/>
    </source>
</evidence>
<proteinExistence type="inferred from homology"/>
<evidence type="ECO:0000256" key="2">
    <source>
        <dbReference type="ARBA" id="ARBA00022694"/>
    </source>
</evidence>
<evidence type="ECO:0000259" key="6">
    <source>
        <dbReference type="Pfam" id="PF01416"/>
    </source>
</evidence>
<feature type="binding site" evidence="4">
    <location>
        <position position="118"/>
    </location>
    <ligand>
        <name>substrate</name>
    </ligand>
</feature>
<gene>
    <name evidence="4" type="primary">truA</name>
    <name evidence="7" type="ORF">QU605_09865</name>
</gene>